<dbReference type="SMART" id="SM00331">
    <property type="entry name" value="PP2C_SIG"/>
    <property type="match status" value="1"/>
</dbReference>
<proteinExistence type="predicted"/>
<dbReference type="PANTHER" id="PTHR43156">
    <property type="entry name" value="STAGE II SPORULATION PROTEIN E-RELATED"/>
    <property type="match status" value="1"/>
</dbReference>
<dbReference type="GO" id="GO:0016791">
    <property type="term" value="F:phosphatase activity"/>
    <property type="evidence" value="ECO:0007669"/>
    <property type="project" value="TreeGrafter"/>
</dbReference>
<feature type="non-terminal residue" evidence="3">
    <location>
        <position position="1"/>
    </location>
</feature>
<keyword evidence="1" id="KW-0378">Hydrolase</keyword>
<dbReference type="InterPro" id="IPR036457">
    <property type="entry name" value="PPM-type-like_dom_sf"/>
</dbReference>
<dbReference type="PANTHER" id="PTHR43156:SF2">
    <property type="entry name" value="STAGE II SPORULATION PROTEIN E"/>
    <property type="match status" value="1"/>
</dbReference>
<dbReference type="Gene3D" id="3.60.40.10">
    <property type="entry name" value="PPM-type phosphatase domain"/>
    <property type="match status" value="1"/>
</dbReference>
<protein>
    <recommendedName>
        <fullName evidence="2">PPM-type phosphatase domain-containing protein</fullName>
    </recommendedName>
</protein>
<accession>A0A0F9AUW0</accession>
<dbReference type="SUPFAM" id="SSF81606">
    <property type="entry name" value="PP2C-like"/>
    <property type="match status" value="1"/>
</dbReference>
<dbReference type="InterPro" id="IPR001932">
    <property type="entry name" value="PPM-type_phosphatase-like_dom"/>
</dbReference>
<dbReference type="InterPro" id="IPR052016">
    <property type="entry name" value="Bact_Sigma-Reg"/>
</dbReference>
<reference evidence="3" key="1">
    <citation type="journal article" date="2015" name="Nature">
        <title>Complex archaea that bridge the gap between prokaryotes and eukaryotes.</title>
        <authorList>
            <person name="Spang A."/>
            <person name="Saw J.H."/>
            <person name="Jorgensen S.L."/>
            <person name="Zaremba-Niedzwiedzka K."/>
            <person name="Martijn J."/>
            <person name="Lind A.E."/>
            <person name="van Eijk R."/>
            <person name="Schleper C."/>
            <person name="Guy L."/>
            <person name="Ettema T.J."/>
        </authorList>
    </citation>
    <scope>NUCLEOTIDE SEQUENCE</scope>
</reference>
<dbReference type="EMBL" id="LAZR01040878">
    <property type="protein sequence ID" value="KKL13379.1"/>
    <property type="molecule type" value="Genomic_DNA"/>
</dbReference>
<dbReference type="Pfam" id="PF07228">
    <property type="entry name" value="SpoIIE"/>
    <property type="match status" value="1"/>
</dbReference>
<sequence>TMHFEPTGFVGGDYYDIIGLGDNKKGGIIADVSGHGVSSAFIAAMLKISFMNFAAESLSPAGLLNRLNKEYCSLIQTGDFVTAIYAIFDPVNSTIVYSGAGHPKPLLLHRKTGAIEFLRSNGFFIGMFEGAEYKDRTVEFSVGDRYLAYTDGIIEAHSEDQMEIFGSKRLLASFEMCRDKPCDIMINSIIRNVKKFMQKSKFYDDLAMVAVEYKNKGQL</sequence>
<evidence type="ECO:0000313" key="3">
    <source>
        <dbReference type="EMBL" id="KKL13379.1"/>
    </source>
</evidence>
<gene>
    <name evidence="3" type="ORF">LCGC14_2526340</name>
</gene>
<name>A0A0F9AUW0_9ZZZZ</name>
<evidence type="ECO:0000259" key="2">
    <source>
        <dbReference type="SMART" id="SM00331"/>
    </source>
</evidence>
<feature type="domain" description="PPM-type phosphatase" evidence="2">
    <location>
        <begin position="3"/>
        <end position="213"/>
    </location>
</feature>
<dbReference type="AlphaFoldDB" id="A0A0F9AUW0"/>
<evidence type="ECO:0000256" key="1">
    <source>
        <dbReference type="ARBA" id="ARBA00022801"/>
    </source>
</evidence>
<organism evidence="3">
    <name type="scientific">marine sediment metagenome</name>
    <dbReference type="NCBI Taxonomy" id="412755"/>
    <lineage>
        <taxon>unclassified sequences</taxon>
        <taxon>metagenomes</taxon>
        <taxon>ecological metagenomes</taxon>
    </lineage>
</organism>
<comment type="caution">
    <text evidence="3">The sequence shown here is derived from an EMBL/GenBank/DDBJ whole genome shotgun (WGS) entry which is preliminary data.</text>
</comment>